<keyword evidence="3 9" id="KW-0812">Transmembrane</keyword>
<dbReference type="STRING" id="1037660.A0A066W911"/>
<evidence type="ECO:0000256" key="5">
    <source>
        <dbReference type="ARBA" id="ARBA00022989"/>
    </source>
</evidence>
<keyword evidence="11" id="KW-0378">Hydrolase</keyword>
<sequence length="527" mass="58029">MFAFAPTSSGVGIIRLEPEDDDYLHDPRCREKQPFAMSSRGILNVATLLALSLAMLMLFAGYPLLSGLGILNKNNFAVGTNGTGQIPDLPLLQLIDTATPSTAMKWSSPDKIKYDLVFSDEFQVNGRTFWPGDDPFWEAVDIWYGATGDYEWYSPDNIVTQNGSLVITFEAKESHNLNFQSGMLQSWNKTCFQGGYIEFSIQLPGTPQQQGFWPGAWIMGNLARPGYLGSTDGMWPYSYSACDTGILANQTNIDGTGPDGAIHSKGTYADNRGHISHLPGMRASSCTCPGEDHPGPNRKTARSAPEFDILEASVVPRGAPTKGQASQSLQIAPFDEGYHWLKGNASAPIYGSTTDYNTYEGSVYQEAVSAVSDIPLDGYVSQGQRFVTYALEYEPDWDLNGGGYVRWFVDGQPTWMATGAAVGPSSAMDISQRHISPEPMAMVINLAMAHNFEPSIWDSLVFPNRMLVDYVRVYQRSGRATKLSCDPPDYPTAEYINSHLQLYMNPNLTQYTDVYPWVKNSLTNPGC</sequence>
<dbReference type="GO" id="GO:0005886">
    <property type="term" value="C:plasma membrane"/>
    <property type="evidence" value="ECO:0007669"/>
    <property type="project" value="TreeGrafter"/>
</dbReference>
<protein>
    <submittedName>
        <fullName evidence="11">Glycoside hydrolase family 16 protein</fullName>
    </submittedName>
</protein>
<accession>A0A066W911</accession>
<organism evidence="11 12">
    <name type="scientific">Tilletiaria anomala (strain ATCC 24038 / CBS 436.72 / UBC 951)</name>
    <dbReference type="NCBI Taxonomy" id="1037660"/>
    <lineage>
        <taxon>Eukaryota</taxon>
        <taxon>Fungi</taxon>
        <taxon>Dikarya</taxon>
        <taxon>Basidiomycota</taxon>
        <taxon>Ustilaginomycotina</taxon>
        <taxon>Exobasidiomycetes</taxon>
        <taxon>Georgefischeriales</taxon>
        <taxon>Tilletiariaceae</taxon>
        <taxon>Tilletiaria</taxon>
    </lineage>
</organism>
<evidence type="ECO:0000259" key="10">
    <source>
        <dbReference type="PROSITE" id="PS51762"/>
    </source>
</evidence>
<keyword evidence="12" id="KW-1185">Reference proteome</keyword>
<reference evidence="11 12" key="1">
    <citation type="submission" date="2014-05" db="EMBL/GenBank/DDBJ databases">
        <title>Draft genome sequence of a rare smut relative, Tilletiaria anomala UBC 951.</title>
        <authorList>
            <consortium name="DOE Joint Genome Institute"/>
            <person name="Toome M."/>
            <person name="Kuo A."/>
            <person name="Henrissat B."/>
            <person name="Lipzen A."/>
            <person name="Tritt A."/>
            <person name="Yoshinaga Y."/>
            <person name="Zane M."/>
            <person name="Barry K."/>
            <person name="Grigoriev I.V."/>
            <person name="Spatafora J.W."/>
            <person name="Aimea M.C."/>
        </authorList>
    </citation>
    <scope>NUCLEOTIDE SEQUENCE [LARGE SCALE GENOMIC DNA]</scope>
    <source>
        <strain evidence="11 12">UBC 951</strain>
    </source>
</reference>
<dbReference type="RefSeq" id="XP_013243906.1">
    <property type="nucleotide sequence ID" value="XM_013388452.1"/>
</dbReference>
<dbReference type="PANTHER" id="PTHR31361:SF15">
    <property type="entry name" value="GH16 DOMAIN-CONTAINING PROTEIN"/>
    <property type="match status" value="1"/>
</dbReference>
<dbReference type="Proteomes" id="UP000027361">
    <property type="component" value="Unassembled WGS sequence"/>
</dbReference>
<dbReference type="OrthoDB" id="412647at2759"/>
<evidence type="ECO:0000313" key="11">
    <source>
        <dbReference type="EMBL" id="KDN47569.1"/>
    </source>
</evidence>
<evidence type="ECO:0000256" key="9">
    <source>
        <dbReference type="SAM" id="Phobius"/>
    </source>
</evidence>
<dbReference type="GeneID" id="25262402"/>
<evidence type="ECO:0000256" key="3">
    <source>
        <dbReference type="ARBA" id="ARBA00022692"/>
    </source>
</evidence>
<keyword evidence="5 9" id="KW-1133">Transmembrane helix</keyword>
<dbReference type="GO" id="GO:0015926">
    <property type="term" value="F:glucosidase activity"/>
    <property type="evidence" value="ECO:0007669"/>
    <property type="project" value="TreeGrafter"/>
</dbReference>
<gene>
    <name evidence="11" type="ORF">K437DRAFT_223069</name>
</gene>
<dbReference type="InterPro" id="IPR000757">
    <property type="entry name" value="Beta-glucanase-like"/>
</dbReference>
<evidence type="ECO:0000256" key="4">
    <source>
        <dbReference type="ARBA" id="ARBA00022968"/>
    </source>
</evidence>
<dbReference type="OMA" id="ISSTWAF"/>
<dbReference type="AlphaFoldDB" id="A0A066W911"/>
<evidence type="ECO:0000256" key="8">
    <source>
        <dbReference type="ARBA" id="ARBA00023316"/>
    </source>
</evidence>
<keyword evidence="7" id="KW-0325">Glycoprotein</keyword>
<dbReference type="GO" id="GO:0031505">
    <property type="term" value="P:fungal-type cell wall organization"/>
    <property type="evidence" value="ECO:0007669"/>
    <property type="project" value="TreeGrafter"/>
</dbReference>
<evidence type="ECO:0000256" key="2">
    <source>
        <dbReference type="ARBA" id="ARBA00010962"/>
    </source>
</evidence>
<evidence type="ECO:0000256" key="6">
    <source>
        <dbReference type="ARBA" id="ARBA00023136"/>
    </source>
</evidence>
<dbReference type="InParanoid" id="A0A066W911"/>
<dbReference type="SUPFAM" id="SSF49899">
    <property type="entry name" value="Concanavalin A-like lectins/glucanases"/>
    <property type="match status" value="1"/>
</dbReference>
<dbReference type="Gene3D" id="2.60.120.200">
    <property type="match status" value="1"/>
</dbReference>
<dbReference type="GO" id="GO:0006078">
    <property type="term" value="P:(1-&gt;6)-beta-D-glucan biosynthetic process"/>
    <property type="evidence" value="ECO:0007669"/>
    <property type="project" value="TreeGrafter"/>
</dbReference>
<dbReference type="FunFam" id="2.60.120.200:FF:000135">
    <property type="entry name" value="Related to KRE6-glucan synthase subunit"/>
    <property type="match status" value="1"/>
</dbReference>
<comment type="similarity">
    <text evidence="2">Belongs to the SKN1/KRE6 family.</text>
</comment>
<dbReference type="GO" id="GO:0005789">
    <property type="term" value="C:endoplasmic reticulum membrane"/>
    <property type="evidence" value="ECO:0007669"/>
    <property type="project" value="TreeGrafter"/>
</dbReference>
<dbReference type="FunCoup" id="A0A066W911">
    <property type="interactions" value="57"/>
</dbReference>
<dbReference type="InterPro" id="IPR005629">
    <property type="entry name" value="Skn1/Kre6/Sbg1"/>
</dbReference>
<evidence type="ECO:0000313" key="12">
    <source>
        <dbReference type="Proteomes" id="UP000027361"/>
    </source>
</evidence>
<dbReference type="PANTHER" id="PTHR31361">
    <property type="entry name" value="BETA-GLUCAN SYNTHESIS-ASSOCIATED PROTEIN KRE6-RELATED"/>
    <property type="match status" value="1"/>
</dbReference>
<keyword evidence="6 9" id="KW-0472">Membrane</keyword>
<dbReference type="EMBL" id="JMSN01000029">
    <property type="protein sequence ID" value="KDN47569.1"/>
    <property type="molecule type" value="Genomic_DNA"/>
</dbReference>
<name>A0A066W911_TILAU</name>
<dbReference type="PROSITE" id="PS51762">
    <property type="entry name" value="GH16_2"/>
    <property type="match status" value="1"/>
</dbReference>
<comment type="caution">
    <text evidence="11">The sequence shown here is derived from an EMBL/GenBank/DDBJ whole genome shotgun (WGS) entry which is preliminary data.</text>
</comment>
<feature type="transmembrane region" description="Helical" evidence="9">
    <location>
        <begin position="42"/>
        <end position="65"/>
    </location>
</feature>
<dbReference type="Pfam" id="PF03935">
    <property type="entry name" value="SKN1_KRE6_Sbg1"/>
    <property type="match status" value="1"/>
</dbReference>
<evidence type="ECO:0000256" key="7">
    <source>
        <dbReference type="ARBA" id="ARBA00023180"/>
    </source>
</evidence>
<dbReference type="InterPro" id="IPR013320">
    <property type="entry name" value="ConA-like_dom_sf"/>
</dbReference>
<evidence type="ECO:0000256" key="1">
    <source>
        <dbReference type="ARBA" id="ARBA00004606"/>
    </source>
</evidence>
<keyword evidence="4" id="KW-0735">Signal-anchor</keyword>
<feature type="domain" description="GH16" evidence="10">
    <location>
        <begin position="102"/>
        <end position="479"/>
    </location>
</feature>
<keyword evidence="8" id="KW-0961">Cell wall biogenesis/degradation</keyword>
<proteinExistence type="inferred from homology"/>
<dbReference type="HOGENOM" id="CLU_010811_3_0_1"/>
<comment type="subcellular location">
    <subcellularLocation>
        <location evidence="1">Membrane</location>
        <topology evidence="1">Single-pass type II membrane protein</topology>
    </subcellularLocation>
</comment>